<dbReference type="PANTHER" id="PTHR11690:SF288">
    <property type="entry name" value="AMILORIDE-SENSITIVE NA+ CHANNEL-RELATED"/>
    <property type="match status" value="1"/>
</dbReference>
<keyword evidence="11 12" id="KW-0407">Ion channel</keyword>
<evidence type="ECO:0000256" key="11">
    <source>
        <dbReference type="ARBA" id="ARBA00023303"/>
    </source>
</evidence>
<keyword evidence="5 12" id="KW-0812">Transmembrane</keyword>
<sequence>MEKDVEGAKQTKESECQNGVKKPKRKFPGFRKNLLDYFQEFTGNTGIHGFKYMGEQERTSCEKFSWVILFCVSLYICINLIIQTYLKWDMSPVLVSFAKSPTPVWQVPFPAVTICSETKTRQTVYNFTGAYDRLTHGENLTDDEMKRFSDSSLICDNHLYNDGKKYTDSDTIDYLMSVAPQFSDIFASCKWTLLNESCENFFVPLLTEEGLCFTFNMLNRDEVFRDRVYLNDKYMSHGSHSKGWSLEDGYPKDAAKDTFPRRAMGAGSYAGFFLVLKANILDFDYICKGPVQGFKVLLHNPSELPRMSRQYFRVPLNQEVVVSVKPDMMTTSSGLRGYNPHRRQCYFPTERYLSFFQSYTQQNCQIECLANITLERCGCVAYHMPHENETKICNSGSQVCMFEAQNELLAMDVDAGLQTAASTEVPLGCDCLPACTSLTYNAEYSQATYEYEKMFEAYRVNITAEWPNTHLSRVTLFFKEQQFITSERNELYGQTDFLANCGGILGLFTGFSFLSIIEILYFLTLRLMCNIKHYGRHYWSGSVRLLDHPQYRNPKSKD</sequence>
<dbReference type="OrthoDB" id="6021021at2759"/>
<dbReference type="Gene3D" id="1.10.287.770">
    <property type="entry name" value="YojJ-like"/>
    <property type="match status" value="1"/>
</dbReference>
<evidence type="ECO:0000256" key="6">
    <source>
        <dbReference type="ARBA" id="ARBA00022989"/>
    </source>
</evidence>
<evidence type="ECO:0000256" key="2">
    <source>
        <dbReference type="ARBA" id="ARBA00007193"/>
    </source>
</evidence>
<gene>
    <name evidence="15" type="ORF">PHYEVI_LOCUS11424</name>
</gene>
<feature type="transmembrane region" description="Helical" evidence="14">
    <location>
        <begin position="497"/>
        <end position="523"/>
    </location>
</feature>
<evidence type="ECO:0000256" key="5">
    <source>
        <dbReference type="ARBA" id="ARBA00022692"/>
    </source>
</evidence>
<comment type="subcellular location">
    <subcellularLocation>
        <location evidence="1">Membrane</location>
        <topology evidence="1">Multi-pass membrane protein</topology>
    </subcellularLocation>
</comment>
<dbReference type="GO" id="GO:0015280">
    <property type="term" value="F:ligand-gated sodium channel activity"/>
    <property type="evidence" value="ECO:0007669"/>
    <property type="project" value="TreeGrafter"/>
</dbReference>
<reference evidence="15" key="1">
    <citation type="submission" date="2022-01" db="EMBL/GenBank/DDBJ databases">
        <authorList>
            <person name="King R."/>
        </authorList>
    </citation>
    <scope>NUCLEOTIDE SEQUENCE</scope>
</reference>
<evidence type="ECO:0000256" key="13">
    <source>
        <dbReference type="SAM" id="MobiDB-lite"/>
    </source>
</evidence>
<feature type="region of interest" description="Disordered" evidence="13">
    <location>
        <begin position="1"/>
        <end position="24"/>
    </location>
</feature>
<keyword evidence="16" id="KW-1185">Reference proteome</keyword>
<keyword evidence="9 14" id="KW-0472">Membrane</keyword>
<dbReference type="PANTHER" id="PTHR11690">
    <property type="entry name" value="AMILORIDE-SENSITIVE SODIUM CHANNEL-RELATED"/>
    <property type="match status" value="1"/>
</dbReference>
<keyword evidence="6 14" id="KW-1133">Transmembrane helix</keyword>
<evidence type="ECO:0000313" key="15">
    <source>
        <dbReference type="EMBL" id="CAG9865181.1"/>
    </source>
</evidence>
<evidence type="ECO:0000256" key="4">
    <source>
        <dbReference type="ARBA" id="ARBA00022461"/>
    </source>
</evidence>
<organism evidence="15 16">
    <name type="scientific">Phyllotreta striolata</name>
    <name type="common">Striped flea beetle</name>
    <name type="synonym">Crioceris striolata</name>
    <dbReference type="NCBI Taxonomy" id="444603"/>
    <lineage>
        <taxon>Eukaryota</taxon>
        <taxon>Metazoa</taxon>
        <taxon>Ecdysozoa</taxon>
        <taxon>Arthropoda</taxon>
        <taxon>Hexapoda</taxon>
        <taxon>Insecta</taxon>
        <taxon>Pterygota</taxon>
        <taxon>Neoptera</taxon>
        <taxon>Endopterygota</taxon>
        <taxon>Coleoptera</taxon>
        <taxon>Polyphaga</taxon>
        <taxon>Cucujiformia</taxon>
        <taxon>Chrysomeloidea</taxon>
        <taxon>Chrysomelidae</taxon>
        <taxon>Galerucinae</taxon>
        <taxon>Alticini</taxon>
        <taxon>Phyllotreta</taxon>
    </lineage>
</organism>
<accession>A0A9N9TZP0</accession>
<evidence type="ECO:0000256" key="14">
    <source>
        <dbReference type="SAM" id="Phobius"/>
    </source>
</evidence>
<evidence type="ECO:0000256" key="8">
    <source>
        <dbReference type="ARBA" id="ARBA00023065"/>
    </source>
</evidence>
<feature type="transmembrane region" description="Helical" evidence="14">
    <location>
        <begin position="66"/>
        <end position="86"/>
    </location>
</feature>
<keyword evidence="7" id="KW-0915">Sodium</keyword>
<protein>
    <submittedName>
        <fullName evidence="15">Uncharacterized protein</fullName>
    </submittedName>
</protein>
<evidence type="ECO:0000256" key="3">
    <source>
        <dbReference type="ARBA" id="ARBA00022448"/>
    </source>
</evidence>
<evidence type="ECO:0000256" key="7">
    <source>
        <dbReference type="ARBA" id="ARBA00023053"/>
    </source>
</evidence>
<evidence type="ECO:0000256" key="1">
    <source>
        <dbReference type="ARBA" id="ARBA00004141"/>
    </source>
</evidence>
<evidence type="ECO:0000256" key="12">
    <source>
        <dbReference type="RuleBase" id="RU000679"/>
    </source>
</evidence>
<evidence type="ECO:0000256" key="9">
    <source>
        <dbReference type="ARBA" id="ARBA00023136"/>
    </source>
</evidence>
<dbReference type="Pfam" id="PF00858">
    <property type="entry name" value="ASC"/>
    <property type="match status" value="1"/>
</dbReference>
<dbReference type="GO" id="GO:0005886">
    <property type="term" value="C:plasma membrane"/>
    <property type="evidence" value="ECO:0007669"/>
    <property type="project" value="TreeGrafter"/>
</dbReference>
<name>A0A9N9TZP0_PHYSR</name>
<dbReference type="PROSITE" id="PS01206">
    <property type="entry name" value="ASC"/>
    <property type="match status" value="1"/>
</dbReference>
<dbReference type="EMBL" id="OU900102">
    <property type="protein sequence ID" value="CAG9865181.1"/>
    <property type="molecule type" value="Genomic_DNA"/>
</dbReference>
<keyword evidence="10 12" id="KW-0739">Sodium transport</keyword>
<evidence type="ECO:0000313" key="16">
    <source>
        <dbReference type="Proteomes" id="UP001153712"/>
    </source>
</evidence>
<feature type="compositionally biased region" description="Basic and acidic residues" evidence="13">
    <location>
        <begin position="1"/>
        <end position="15"/>
    </location>
</feature>
<dbReference type="InterPro" id="IPR001873">
    <property type="entry name" value="ENaC"/>
</dbReference>
<keyword evidence="3 12" id="KW-0813">Transport</keyword>
<keyword evidence="8 12" id="KW-0406">Ion transport</keyword>
<proteinExistence type="inferred from homology"/>
<keyword evidence="4 12" id="KW-0894">Sodium channel</keyword>
<dbReference type="PRINTS" id="PR01078">
    <property type="entry name" value="AMINACHANNEL"/>
</dbReference>
<dbReference type="Gene3D" id="2.60.470.10">
    <property type="entry name" value="Acid-sensing ion channels like domains"/>
    <property type="match status" value="1"/>
</dbReference>
<dbReference type="Proteomes" id="UP001153712">
    <property type="component" value="Chromosome 9"/>
</dbReference>
<dbReference type="InterPro" id="IPR020903">
    <property type="entry name" value="ENaC_CS"/>
</dbReference>
<dbReference type="AlphaFoldDB" id="A0A9N9TZP0"/>
<evidence type="ECO:0000256" key="10">
    <source>
        <dbReference type="ARBA" id="ARBA00023201"/>
    </source>
</evidence>
<comment type="similarity">
    <text evidence="2 12">Belongs to the amiloride-sensitive sodium channel (TC 1.A.6) family.</text>
</comment>